<reference evidence="2" key="1">
    <citation type="submission" date="2023-07" db="EMBL/GenBank/DDBJ databases">
        <authorList>
            <person name="Luz R."/>
            <person name="Cordeiro R."/>
            <person name="Fonseca A."/>
            <person name="Goncalves V."/>
        </authorList>
    </citation>
    <scope>NUCLEOTIDE SEQUENCE [LARGE SCALE GENOMIC DNA]</scope>
    <source>
        <strain evidence="2">BACA0444</strain>
    </source>
</reference>
<accession>A0AAE4FT15</accession>
<comment type="caution">
    <text evidence="1">The sequence shown here is derived from an EMBL/GenBank/DDBJ whole genome shotgun (WGS) entry which is preliminary data.</text>
</comment>
<dbReference type="Proteomes" id="UP001268256">
    <property type="component" value="Unassembled WGS sequence"/>
</dbReference>
<dbReference type="Pfam" id="PF10792">
    <property type="entry name" value="DUF2605"/>
    <property type="match status" value="1"/>
</dbReference>
<dbReference type="AlphaFoldDB" id="A0AAE4FT15"/>
<proteinExistence type="predicted"/>
<evidence type="ECO:0000313" key="2">
    <source>
        <dbReference type="Proteomes" id="UP001268256"/>
    </source>
</evidence>
<keyword evidence="2" id="KW-1185">Reference proteome</keyword>
<sequence length="104" mass="12098">MLHSNLPEPQLLKALLEPLFDDFHYWFGRAESLLRQEVLSFLEPEVQAQLLARVIQSQQEVNAAQSLFAATEGTAGVDTEVLMKWHQLVNECWRVSYQYRLLRP</sequence>
<organism evidence="1 2">
    <name type="scientific">Pseudocalidococcus azoricus BACA0444</name>
    <dbReference type="NCBI Taxonomy" id="2918990"/>
    <lineage>
        <taxon>Bacteria</taxon>
        <taxon>Bacillati</taxon>
        <taxon>Cyanobacteriota</taxon>
        <taxon>Cyanophyceae</taxon>
        <taxon>Acaryochloridales</taxon>
        <taxon>Thermosynechococcaceae</taxon>
        <taxon>Pseudocalidococcus</taxon>
        <taxon>Pseudocalidococcus azoricus</taxon>
    </lineage>
</organism>
<dbReference type="EMBL" id="JAVMIP010000014">
    <property type="protein sequence ID" value="MDS3861616.1"/>
    <property type="molecule type" value="Genomic_DNA"/>
</dbReference>
<gene>
    <name evidence="1" type="ORF">RIF25_12450</name>
</gene>
<evidence type="ECO:0000313" key="1">
    <source>
        <dbReference type="EMBL" id="MDS3861616.1"/>
    </source>
</evidence>
<name>A0AAE4FT15_9CYAN</name>
<dbReference type="RefSeq" id="WP_322878851.1">
    <property type="nucleotide sequence ID" value="NZ_JAVMIP010000014.1"/>
</dbReference>
<protein>
    <submittedName>
        <fullName evidence="1">DUF2605 domain-containing protein</fullName>
    </submittedName>
</protein>
<dbReference type="InterPro" id="IPR019728">
    <property type="entry name" value="DUF2605"/>
</dbReference>